<comment type="caution">
    <text evidence="2">The sequence shown here is derived from an EMBL/GenBank/DDBJ whole genome shotgun (WGS) entry which is preliminary data.</text>
</comment>
<name>A0ABV8IJG4_9ACTN</name>
<proteinExistence type="predicted"/>
<evidence type="ECO:0000256" key="1">
    <source>
        <dbReference type="SAM" id="MobiDB-lite"/>
    </source>
</evidence>
<accession>A0ABV8IJG4</accession>
<gene>
    <name evidence="2" type="ORF">ACFO0C_04340</name>
</gene>
<keyword evidence="3" id="KW-1185">Reference proteome</keyword>
<reference evidence="3" key="1">
    <citation type="journal article" date="2019" name="Int. J. Syst. Evol. Microbiol.">
        <title>The Global Catalogue of Microorganisms (GCM) 10K type strain sequencing project: providing services to taxonomists for standard genome sequencing and annotation.</title>
        <authorList>
            <consortium name="The Broad Institute Genomics Platform"/>
            <consortium name="The Broad Institute Genome Sequencing Center for Infectious Disease"/>
            <person name="Wu L."/>
            <person name="Ma J."/>
        </authorList>
    </citation>
    <scope>NUCLEOTIDE SEQUENCE [LARGE SCALE GENOMIC DNA]</scope>
    <source>
        <strain evidence="3">TBRC 5832</strain>
    </source>
</reference>
<feature type="compositionally biased region" description="Basic and acidic residues" evidence="1">
    <location>
        <begin position="63"/>
        <end position="94"/>
    </location>
</feature>
<organism evidence="2 3">
    <name type="scientific">Actinoplanes subglobosus</name>
    <dbReference type="NCBI Taxonomy" id="1547892"/>
    <lineage>
        <taxon>Bacteria</taxon>
        <taxon>Bacillati</taxon>
        <taxon>Actinomycetota</taxon>
        <taxon>Actinomycetes</taxon>
        <taxon>Micromonosporales</taxon>
        <taxon>Micromonosporaceae</taxon>
        <taxon>Actinoplanes</taxon>
    </lineage>
</organism>
<sequence>GAAARARAAAAEEAVARAVEQAKARAAGTSGHGGRKPAAGGSPRGGDVWAMATTAEVAADDAAEPRSVDHELGASAPEDRDPGQGDDARPGAAV</sequence>
<evidence type="ECO:0000313" key="2">
    <source>
        <dbReference type="EMBL" id="MFC4064146.1"/>
    </source>
</evidence>
<dbReference type="Proteomes" id="UP001595867">
    <property type="component" value="Unassembled WGS sequence"/>
</dbReference>
<feature type="non-terminal residue" evidence="2">
    <location>
        <position position="1"/>
    </location>
</feature>
<feature type="region of interest" description="Disordered" evidence="1">
    <location>
        <begin position="19"/>
        <end position="94"/>
    </location>
</feature>
<dbReference type="EMBL" id="JBHSBL010000005">
    <property type="protein sequence ID" value="MFC4064146.1"/>
    <property type="molecule type" value="Genomic_DNA"/>
</dbReference>
<evidence type="ECO:0000313" key="3">
    <source>
        <dbReference type="Proteomes" id="UP001595867"/>
    </source>
</evidence>
<protein>
    <submittedName>
        <fullName evidence="2">Uncharacterized protein</fullName>
    </submittedName>
</protein>
<dbReference type="RefSeq" id="WP_378065183.1">
    <property type="nucleotide sequence ID" value="NZ_JBHSBL010000005.1"/>
</dbReference>